<gene>
    <name evidence="2" type="ORF">HX829_31575</name>
</gene>
<accession>A0A7Y7WK42</accession>
<dbReference type="EMBL" id="JACAPU010000050">
    <property type="protein sequence ID" value="NWB51020.1"/>
    <property type="molecule type" value="Genomic_DNA"/>
</dbReference>
<dbReference type="InterPro" id="IPR025391">
    <property type="entry name" value="DUF4123"/>
</dbReference>
<name>A0A7Y7WK42_9PSED</name>
<reference evidence="2 3" key="1">
    <citation type="submission" date="2020-04" db="EMBL/GenBank/DDBJ databases">
        <title>Molecular characterization of pseudomonads from Agaricus bisporus reveal novel blotch 2 pathogens in Western Europe.</title>
        <authorList>
            <person name="Taparia T."/>
            <person name="Krijger M."/>
            <person name="Haynes E."/>
            <person name="Elpinstone J.G."/>
            <person name="Noble R."/>
            <person name="Van Der Wolf J."/>
        </authorList>
    </citation>
    <scope>NUCLEOTIDE SEQUENCE [LARGE SCALE GENOMIC DNA]</scope>
    <source>
        <strain evidence="2 3">F1001</strain>
    </source>
</reference>
<dbReference type="RefSeq" id="WP_177145776.1">
    <property type="nucleotide sequence ID" value="NZ_JACAPU010000050.1"/>
</dbReference>
<sequence>MNTWLLLEHGEELRPRLYRQVRQPSPIRLFDSTEVAPYREQSPLLIEAPRSSALFAAVRSTPEHWPGLIIDSAAPSEHLLEHLRHRLFIRFGADNRKGLLRYWSPSTASYFFPACTAETLGPWLGPISHLSWYGATWPEIAKAHRHWHDQPNHRAATWRPQSGAPSFALTAELEQALKRQRLEYQGFHDTPPFPQSRQVQP</sequence>
<evidence type="ECO:0000313" key="3">
    <source>
        <dbReference type="Proteomes" id="UP000582981"/>
    </source>
</evidence>
<evidence type="ECO:0000259" key="1">
    <source>
        <dbReference type="Pfam" id="PF13503"/>
    </source>
</evidence>
<protein>
    <submittedName>
        <fullName evidence="2">DUF4123 domain-containing protein</fullName>
    </submittedName>
</protein>
<organism evidence="2 3">
    <name type="scientific">Pseudomonas gingeri</name>
    <dbReference type="NCBI Taxonomy" id="117681"/>
    <lineage>
        <taxon>Bacteria</taxon>
        <taxon>Pseudomonadati</taxon>
        <taxon>Pseudomonadota</taxon>
        <taxon>Gammaproteobacteria</taxon>
        <taxon>Pseudomonadales</taxon>
        <taxon>Pseudomonadaceae</taxon>
        <taxon>Pseudomonas</taxon>
    </lineage>
</organism>
<dbReference type="AlphaFoldDB" id="A0A7Y7WK42"/>
<comment type="caution">
    <text evidence="2">The sequence shown here is derived from an EMBL/GenBank/DDBJ whole genome shotgun (WGS) entry which is preliminary data.</text>
</comment>
<dbReference type="Proteomes" id="UP000582981">
    <property type="component" value="Unassembled WGS sequence"/>
</dbReference>
<proteinExistence type="predicted"/>
<feature type="domain" description="DUF4123" evidence="1">
    <location>
        <begin position="6"/>
        <end position="119"/>
    </location>
</feature>
<dbReference type="Pfam" id="PF13503">
    <property type="entry name" value="DUF4123"/>
    <property type="match status" value="1"/>
</dbReference>
<evidence type="ECO:0000313" key="2">
    <source>
        <dbReference type="EMBL" id="NWB51020.1"/>
    </source>
</evidence>